<keyword evidence="3" id="KW-1185">Reference proteome</keyword>
<feature type="region of interest" description="Disordered" evidence="1">
    <location>
        <begin position="64"/>
        <end position="105"/>
    </location>
</feature>
<gene>
    <name evidence="2" type="ORF">O3M35_013314</name>
</gene>
<feature type="compositionally biased region" description="Polar residues" evidence="1">
    <location>
        <begin position="64"/>
        <end position="73"/>
    </location>
</feature>
<protein>
    <submittedName>
        <fullName evidence="2">Uncharacterized protein</fullName>
    </submittedName>
</protein>
<feature type="compositionally biased region" description="Gly residues" evidence="1">
    <location>
        <begin position="96"/>
        <end position="105"/>
    </location>
</feature>
<evidence type="ECO:0000313" key="2">
    <source>
        <dbReference type="EMBL" id="KAK9496382.1"/>
    </source>
</evidence>
<accession>A0AAW1CEK3</accession>
<comment type="caution">
    <text evidence="2">The sequence shown here is derived from an EMBL/GenBank/DDBJ whole genome shotgun (WGS) entry which is preliminary data.</text>
</comment>
<feature type="compositionally biased region" description="Basic and acidic residues" evidence="1">
    <location>
        <begin position="78"/>
        <end position="95"/>
    </location>
</feature>
<name>A0AAW1CEK3_9HEMI</name>
<reference evidence="2 3" key="1">
    <citation type="submission" date="2022-12" db="EMBL/GenBank/DDBJ databases">
        <title>Chromosome-level genome assembly of true bugs.</title>
        <authorList>
            <person name="Ma L."/>
            <person name="Li H."/>
        </authorList>
    </citation>
    <scope>NUCLEOTIDE SEQUENCE [LARGE SCALE GENOMIC DNA]</scope>
    <source>
        <strain evidence="2">Lab_2022b</strain>
    </source>
</reference>
<sequence length="105" mass="11594">MLGIKKKEDDVDHMNNNFMIGNYDRKKPGQSVAFKHAIPNAQLGRRDLITYDNNNNSKKMRQSLLANQTTPALISTKAEGRGRGREREGEGEREGGGGADTGVSY</sequence>
<dbReference type="AlphaFoldDB" id="A0AAW1CEK3"/>
<proteinExistence type="predicted"/>
<organism evidence="2 3">
    <name type="scientific">Rhynocoris fuscipes</name>
    <dbReference type="NCBI Taxonomy" id="488301"/>
    <lineage>
        <taxon>Eukaryota</taxon>
        <taxon>Metazoa</taxon>
        <taxon>Ecdysozoa</taxon>
        <taxon>Arthropoda</taxon>
        <taxon>Hexapoda</taxon>
        <taxon>Insecta</taxon>
        <taxon>Pterygota</taxon>
        <taxon>Neoptera</taxon>
        <taxon>Paraneoptera</taxon>
        <taxon>Hemiptera</taxon>
        <taxon>Heteroptera</taxon>
        <taxon>Panheteroptera</taxon>
        <taxon>Cimicomorpha</taxon>
        <taxon>Reduviidae</taxon>
        <taxon>Harpactorinae</taxon>
        <taxon>Harpactorini</taxon>
        <taxon>Rhynocoris</taxon>
    </lineage>
</organism>
<evidence type="ECO:0000256" key="1">
    <source>
        <dbReference type="SAM" id="MobiDB-lite"/>
    </source>
</evidence>
<dbReference type="EMBL" id="JAPXFL010000086">
    <property type="protein sequence ID" value="KAK9496382.1"/>
    <property type="molecule type" value="Genomic_DNA"/>
</dbReference>
<dbReference type="Proteomes" id="UP001461498">
    <property type="component" value="Unassembled WGS sequence"/>
</dbReference>
<evidence type="ECO:0000313" key="3">
    <source>
        <dbReference type="Proteomes" id="UP001461498"/>
    </source>
</evidence>